<name>A0A8J6XZR4_9BACT</name>
<evidence type="ECO:0000313" key="2">
    <source>
        <dbReference type="EMBL" id="MBD3868425.1"/>
    </source>
</evidence>
<gene>
    <name evidence="2" type="ORF">IFK94_09910</name>
</gene>
<evidence type="ECO:0000313" key="3">
    <source>
        <dbReference type="Proteomes" id="UP000648239"/>
    </source>
</evidence>
<organism evidence="2 3">
    <name type="scientific">Candidatus Polarisedimenticola svalbardensis</name>
    <dbReference type="NCBI Taxonomy" id="2886004"/>
    <lineage>
        <taxon>Bacteria</taxon>
        <taxon>Pseudomonadati</taxon>
        <taxon>Acidobacteriota</taxon>
        <taxon>Candidatus Polarisedimenticolia</taxon>
        <taxon>Candidatus Polarisedimenticolales</taxon>
        <taxon>Candidatus Polarisedimenticolaceae</taxon>
        <taxon>Candidatus Polarisedimenticola</taxon>
    </lineage>
</organism>
<comment type="caution">
    <text evidence="2">The sequence shown here is derived from an EMBL/GenBank/DDBJ whole genome shotgun (WGS) entry which is preliminary data.</text>
</comment>
<protein>
    <recommendedName>
        <fullName evidence="4">Type IV pilus modification protein PilV</fullName>
    </recommendedName>
</protein>
<keyword evidence="1" id="KW-1133">Transmembrane helix</keyword>
<keyword evidence="1" id="KW-0472">Membrane</keyword>
<feature type="transmembrane region" description="Helical" evidence="1">
    <location>
        <begin position="12"/>
        <end position="34"/>
    </location>
</feature>
<evidence type="ECO:0000256" key="1">
    <source>
        <dbReference type="SAM" id="Phobius"/>
    </source>
</evidence>
<dbReference type="EMBL" id="JACXWD010000031">
    <property type="protein sequence ID" value="MBD3868425.1"/>
    <property type="molecule type" value="Genomic_DNA"/>
</dbReference>
<dbReference type="Proteomes" id="UP000648239">
    <property type="component" value="Unassembled WGS sequence"/>
</dbReference>
<sequence>MGNTNERGLSLIEVILALGLMAGVLISVAGLFILSERQVKSGKTATQALAVGRAISEEMTGWGFKQTYRVFGDDGTAASYTYDTRTEAFAAKWQTMLDDSLQYGSYATILVAAVPPESGGSPNLNACRAIRVTVTVFWAEGDRNRSVRVMTVRI</sequence>
<evidence type="ECO:0008006" key="4">
    <source>
        <dbReference type="Google" id="ProtNLM"/>
    </source>
</evidence>
<dbReference type="PROSITE" id="PS00409">
    <property type="entry name" value="PROKAR_NTER_METHYL"/>
    <property type="match status" value="1"/>
</dbReference>
<proteinExistence type="predicted"/>
<reference evidence="2 3" key="1">
    <citation type="submission" date="2020-08" db="EMBL/GenBank/DDBJ databases">
        <title>Acidobacteriota in marine sediments use diverse sulfur dissimilation pathways.</title>
        <authorList>
            <person name="Wasmund K."/>
        </authorList>
    </citation>
    <scope>NUCLEOTIDE SEQUENCE [LARGE SCALE GENOMIC DNA]</scope>
    <source>
        <strain evidence="2">MAG AM4</strain>
    </source>
</reference>
<dbReference type="InterPro" id="IPR012902">
    <property type="entry name" value="N_methyl_site"/>
</dbReference>
<keyword evidence="1" id="KW-0812">Transmembrane</keyword>
<dbReference type="AlphaFoldDB" id="A0A8J6XZR4"/>
<accession>A0A8J6XZR4</accession>